<dbReference type="PANTHER" id="PTHR38342:SF2">
    <property type="entry name" value="INNER MEMBRANE OR EXPORTED"/>
    <property type="match status" value="1"/>
</dbReference>
<dbReference type="CDD" id="cd14797">
    <property type="entry name" value="DUF302"/>
    <property type="match status" value="1"/>
</dbReference>
<reference evidence="2 3" key="1">
    <citation type="submission" date="2014-04" db="EMBL/GenBank/DDBJ databases">
        <title>Draft genome sequence of Photobacterium halotolerans S2753: a solonamide, ngercheumicin and holomycin producer.</title>
        <authorList>
            <person name="Machado H.R."/>
            <person name="Gram L."/>
        </authorList>
    </citation>
    <scope>NUCLEOTIDE SEQUENCE [LARGE SCALE GENOMIC DNA]</scope>
    <source>
        <strain evidence="2 3">S2753</strain>
    </source>
</reference>
<dbReference type="EMBL" id="JMIB01000021">
    <property type="protein sequence ID" value="KDM91626.1"/>
    <property type="molecule type" value="Genomic_DNA"/>
</dbReference>
<dbReference type="OrthoDB" id="9799367at2"/>
<dbReference type="STRING" id="1654360.EA58_11435"/>
<dbReference type="Proteomes" id="UP000027192">
    <property type="component" value="Unassembled WGS sequence"/>
</dbReference>
<dbReference type="AlphaFoldDB" id="A0A066RR90"/>
<comment type="caution">
    <text evidence="2">The sequence shown here is derived from an EMBL/GenBank/DDBJ whole genome shotgun (WGS) entry which is preliminary data.</text>
</comment>
<feature type="domain" description="DUF302" evidence="1">
    <location>
        <begin position="55"/>
        <end position="117"/>
    </location>
</feature>
<name>A0A066RR90_9GAMM</name>
<dbReference type="InterPro" id="IPR005180">
    <property type="entry name" value="DUF302"/>
</dbReference>
<gene>
    <name evidence="2" type="ORF">EA58_11435</name>
</gene>
<evidence type="ECO:0000313" key="2">
    <source>
        <dbReference type="EMBL" id="KDM91626.1"/>
    </source>
</evidence>
<dbReference type="SUPFAM" id="SSF103247">
    <property type="entry name" value="TT1751-like"/>
    <property type="match status" value="1"/>
</dbReference>
<dbReference type="RefSeq" id="WP_036752376.1">
    <property type="nucleotide sequence ID" value="NZ_JAGSGC010000006.1"/>
</dbReference>
<accession>A0A066RR90</accession>
<dbReference type="PANTHER" id="PTHR38342">
    <property type="entry name" value="SLR5037 PROTEIN"/>
    <property type="match status" value="1"/>
</dbReference>
<protein>
    <submittedName>
        <fullName evidence="2">Membrane protein</fullName>
    </submittedName>
</protein>
<dbReference type="Gene3D" id="3.30.310.70">
    <property type="entry name" value="TT1751-like domain"/>
    <property type="match status" value="1"/>
</dbReference>
<organism evidence="2 3">
    <name type="scientific">Photobacterium galatheae</name>
    <dbReference type="NCBI Taxonomy" id="1654360"/>
    <lineage>
        <taxon>Bacteria</taxon>
        <taxon>Pseudomonadati</taxon>
        <taxon>Pseudomonadota</taxon>
        <taxon>Gammaproteobacteria</taxon>
        <taxon>Vibrionales</taxon>
        <taxon>Vibrionaceae</taxon>
        <taxon>Photobacterium</taxon>
    </lineage>
</organism>
<dbReference type="Pfam" id="PF03625">
    <property type="entry name" value="DUF302"/>
    <property type="match status" value="1"/>
</dbReference>
<proteinExistence type="predicted"/>
<evidence type="ECO:0000259" key="1">
    <source>
        <dbReference type="Pfam" id="PF03625"/>
    </source>
</evidence>
<dbReference type="InterPro" id="IPR035923">
    <property type="entry name" value="TT1751-like_sf"/>
</dbReference>
<sequence length="150" mass="16088">MKYKTFVLTLAFVISFPGYAQNGLIKMKSTFDVATTADRLEAALTSKGMTLFARIDHAAAAKQAGILLRPTTLLIFGNPKVGSPLMVCAQSVAIDLPQKALISQDESGTVWLRYNDPSYLASRHHISGCNDVLQKIGTALSAFANAATQP</sequence>
<keyword evidence="3" id="KW-1185">Reference proteome</keyword>
<evidence type="ECO:0000313" key="3">
    <source>
        <dbReference type="Proteomes" id="UP000027192"/>
    </source>
</evidence>